<dbReference type="Pfam" id="PF12833">
    <property type="entry name" value="HTH_18"/>
    <property type="match status" value="1"/>
</dbReference>
<evidence type="ECO:0000256" key="2">
    <source>
        <dbReference type="ARBA" id="ARBA00023125"/>
    </source>
</evidence>
<dbReference type="EMBL" id="JAPCHZ010000006">
    <property type="protein sequence ID" value="MCW4452944.1"/>
    <property type="molecule type" value="Genomic_DNA"/>
</dbReference>
<dbReference type="PROSITE" id="PS01124">
    <property type="entry name" value="HTH_ARAC_FAMILY_2"/>
    <property type="match status" value="1"/>
</dbReference>
<organism evidence="5 6">
    <name type="scientific">Kaistella yananensis</name>
    <dbReference type="NCBI Taxonomy" id="2989820"/>
    <lineage>
        <taxon>Bacteria</taxon>
        <taxon>Pseudomonadati</taxon>
        <taxon>Bacteroidota</taxon>
        <taxon>Flavobacteriia</taxon>
        <taxon>Flavobacteriales</taxon>
        <taxon>Weeksellaceae</taxon>
        <taxon>Chryseobacterium group</taxon>
        <taxon>Kaistella</taxon>
    </lineage>
</organism>
<feature type="domain" description="HTH araC/xylS-type" evidence="4">
    <location>
        <begin position="172"/>
        <end position="274"/>
    </location>
</feature>
<evidence type="ECO:0000313" key="6">
    <source>
        <dbReference type="Proteomes" id="UP001209107"/>
    </source>
</evidence>
<accession>A0ABT3JQ79</accession>
<protein>
    <submittedName>
        <fullName evidence="5">Helix-turn-helix domain-containing protein</fullName>
    </submittedName>
</protein>
<keyword evidence="1" id="KW-0805">Transcription regulation</keyword>
<evidence type="ECO:0000256" key="3">
    <source>
        <dbReference type="ARBA" id="ARBA00023163"/>
    </source>
</evidence>
<sequence>MENPIKIFDAQNIFDYIEIGYPYHPKNPAFFILKKGRVVYTENVDRIELTANHVAIIDSRRVYEILEISDDLELLLVAFSREYTEKLPLNINRLNAFVWFRNELVRHFRLEPEPFDSIWKTIGLLKSVLQRPEPSAHRDEIIRHLFSSTVYLFADMIVHASRFSKEKISRKQEIVLQFLKNVGDCYLEEREVSFYADKQFITSRHLTSVLKEVTGQTAGQIIAAFVMKEAKAQLSTTEQSLYEIALNLKFSDQYSFGHFFKKHSGESPNAYRKRFRG</sequence>
<evidence type="ECO:0000259" key="4">
    <source>
        <dbReference type="PROSITE" id="PS01124"/>
    </source>
</evidence>
<evidence type="ECO:0000313" key="5">
    <source>
        <dbReference type="EMBL" id="MCW4452944.1"/>
    </source>
</evidence>
<name>A0ABT3JQ79_9FLAO</name>
<dbReference type="InterPro" id="IPR018060">
    <property type="entry name" value="HTH_AraC"/>
</dbReference>
<dbReference type="RefSeq" id="WP_265145018.1">
    <property type="nucleotide sequence ID" value="NZ_JAPCHZ010000006.1"/>
</dbReference>
<keyword evidence="3" id="KW-0804">Transcription</keyword>
<gene>
    <name evidence="5" type="ORF">OK344_12095</name>
</gene>
<proteinExistence type="predicted"/>
<comment type="caution">
    <text evidence="5">The sequence shown here is derived from an EMBL/GenBank/DDBJ whole genome shotgun (WGS) entry which is preliminary data.</text>
</comment>
<dbReference type="SMART" id="SM00342">
    <property type="entry name" value="HTH_ARAC"/>
    <property type="match status" value="1"/>
</dbReference>
<dbReference type="Proteomes" id="UP001209107">
    <property type="component" value="Unassembled WGS sequence"/>
</dbReference>
<reference evidence="5 6" key="1">
    <citation type="submission" date="2022-10" db="EMBL/GenBank/DDBJ databases">
        <title>Kaistella sp. BT-6-1-3.</title>
        <authorList>
            <person name="Ai J."/>
            <person name="Deng Z."/>
        </authorList>
    </citation>
    <scope>NUCLEOTIDE SEQUENCE [LARGE SCALE GENOMIC DNA]</scope>
    <source>
        <strain evidence="5 6">BT6-1-3</strain>
    </source>
</reference>
<dbReference type="SUPFAM" id="SSF46689">
    <property type="entry name" value="Homeodomain-like"/>
    <property type="match status" value="1"/>
</dbReference>
<keyword evidence="2" id="KW-0238">DNA-binding</keyword>
<dbReference type="PANTHER" id="PTHR43280:SF32">
    <property type="entry name" value="TRANSCRIPTIONAL REGULATORY PROTEIN"/>
    <property type="match status" value="1"/>
</dbReference>
<dbReference type="InterPro" id="IPR009057">
    <property type="entry name" value="Homeodomain-like_sf"/>
</dbReference>
<keyword evidence="6" id="KW-1185">Reference proteome</keyword>
<dbReference type="Gene3D" id="1.10.10.60">
    <property type="entry name" value="Homeodomain-like"/>
    <property type="match status" value="1"/>
</dbReference>
<evidence type="ECO:0000256" key="1">
    <source>
        <dbReference type="ARBA" id="ARBA00023015"/>
    </source>
</evidence>
<dbReference type="PANTHER" id="PTHR43280">
    <property type="entry name" value="ARAC-FAMILY TRANSCRIPTIONAL REGULATOR"/>
    <property type="match status" value="1"/>
</dbReference>